<dbReference type="GO" id="GO:0004325">
    <property type="term" value="F:ferrochelatase activity"/>
    <property type="evidence" value="ECO:0007669"/>
    <property type="project" value="InterPro"/>
</dbReference>
<dbReference type="UniPathway" id="UPA00262">
    <property type="reaction ID" value="UER00222"/>
</dbReference>
<evidence type="ECO:0000256" key="7">
    <source>
        <dbReference type="SAM" id="MobiDB-lite"/>
    </source>
</evidence>
<keyword evidence="4" id="KW-0520">NAD</keyword>
<evidence type="ECO:0000313" key="10">
    <source>
        <dbReference type="Proteomes" id="UP000005258"/>
    </source>
</evidence>
<dbReference type="eggNOG" id="COG1648">
    <property type="taxonomic scope" value="Bacteria"/>
</dbReference>
<keyword evidence="5" id="KW-0627">Porphyrin biosynthesis</keyword>
<keyword evidence="3" id="KW-0560">Oxidoreductase</keyword>
<dbReference type="InterPro" id="IPR028161">
    <property type="entry name" value="Met8-like"/>
</dbReference>
<dbReference type="EMBL" id="CP003236">
    <property type="protein sequence ID" value="AFK54173.1"/>
    <property type="molecule type" value="Genomic_DNA"/>
</dbReference>
<evidence type="ECO:0000313" key="9">
    <source>
        <dbReference type="EMBL" id="AFK54173.1"/>
    </source>
</evidence>
<dbReference type="SUPFAM" id="SSF75615">
    <property type="entry name" value="Siroheme synthase middle domains-like"/>
    <property type="match status" value="1"/>
</dbReference>
<accession>I3TN35</accession>
<feature type="region of interest" description="Disordered" evidence="7">
    <location>
        <begin position="189"/>
        <end position="219"/>
    </location>
</feature>
<feature type="domain" description="Siroheme synthase central" evidence="8">
    <location>
        <begin position="121"/>
        <end position="147"/>
    </location>
</feature>
<dbReference type="HOGENOM" id="CLU_011276_8_1_5"/>
<dbReference type="EC" id="1.3.1.76" evidence="2"/>
<dbReference type="AlphaFoldDB" id="I3TN35"/>
<dbReference type="SUPFAM" id="SSF51735">
    <property type="entry name" value="NAD(P)-binding Rossmann-fold domains"/>
    <property type="match status" value="1"/>
</dbReference>
<comment type="catalytic activity">
    <reaction evidence="6">
        <text>precorrin-2 + NAD(+) = sirohydrochlorin + NADH + 2 H(+)</text>
        <dbReference type="Rhea" id="RHEA:15613"/>
        <dbReference type="ChEBI" id="CHEBI:15378"/>
        <dbReference type="ChEBI" id="CHEBI:57540"/>
        <dbReference type="ChEBI" id="CHEBI:57945"/>
        <dbReference type="ChEBI" id="CHEBI:58351"/>
        <dbReference type="ChEBI" id="CHEBI:58827"/>
        <dbReference type="EC" id="1.3.1.76"/>
    </reaction>
</comment>
<gene>
    <name evidence="9" type="primary">cysG</name>
    <name evidence="9" type="ordered locus">TMO_2335</name>
</gene>
<comment type="pathway">
    <text evidence="1">Porphyrin-containing compound metabolism; siroheme biosynthesis; sirohydrochlorin from precorrin-2: step 1/1.</text>
</comment>
<dbReference type="KEGG" id="tmo:TMO_2335"/>
<proteinExistence type="predicted"/>
<dbReference type="RefSeq" id="WP_014745850.1">
    <property type="nucleotide sequence ID" value="NC_017956.1"/>
</dbReference>
<evidence type="ECO:0000256" key="6">
    <source>
        <dbReference type="ARBA" id="ARBA00047561"/>
    </source>
</evidence>
<keyword evidence="10" id="KW-1185">Reference proteome</keyword>
<name>I3TN35_TISMK</name>
<dbReference type="GO" id="GO:0019354">
    <property type="term" value="P:siroheme biosynthetic process"/>
    <property type="evidence" value="ECO:0007669"/>
    <property type="project" value="UniProtKB-UniPathway"/>
</dbReference>
<reference evidence="9 10" key="1">
    <citation type="journal article" date="2012" name="J. Am. Chem. Soc.">
        <title>Bacterial biosynthesis and maturation of the didemnin anti-cancer agents.</title>
        <authorList>
            <person name="Xu Y."/>
            <person name="Kersten R.D."/>
            <person name="Nam S.J."/>
            <person name="Lu L."/>
            <person name="Al-Suwailem A.M."/>
            <person name="Zheng H."/>
            <person name="Fenical W."/>
            <person name="Dorrestein P.C."/>
            <person name="Moore B.S."/>
            <person name="Qian P.Y."/>
        </authorList>
    </citation>
    <scope>NUCLEOTIDE SEQUENCE [LARGE SCALE GENOMIC DNA]</scope>
    <source>
        <strain evidence="9 10">KA081020-065</strain>
    </source>
</reference>
<dbReference type="STRING" id="1110502.TMO_2335"/>
<dbReference type="GO" id="GO:0043115">
    <property type="term" value="F:precorrin-2 dehydrogenase activity"/>
    <property type="evidence" value="ECO:0007669"/>
    <property type="project" value="UniProtKB-EC"/>
</dbReference>
<evidence type="ECO:0000259" key="8">
    <source>
        <dbReference type="Pfam" id="PF14824"/>
    </source>
</evidence>
<dbReference type="Gene3D" id="3.30.160.110">
    <property type="entry name" value="Siroheme synthase, domain 2"/>
    <property type="match status" value="1"/>
</dbReference>
<evidence type="ECO:0000256" key="4">
    <source>
        <dbReference type="ARBA" id="ARBA00023027"/>
    </source>
</evidence>
<organism evidence="9 10">
    <name type="scientific">Tistrella mobilis (strain KA081020-065)</name>
    <dbReference type="NCBI Taxonomy" id="1110502"/>
    <lineage>
        <taxon>Bacteria</taxon>
        <taxon>Pseudomonadati</taxon>
        <taxon>Pseudomonadota</taxon>
        <taxon>Alphaproteobacteria</taxon>
        <taxon>Geminicoccales</taxon>
        <taxon>Geminicoccaceae</taxon>
        <taxon>Tistrella</taxon>
    </lineage>
</organism>
<dbReference type="PANTHER" id="PTHR35330">
    <property type="entry name" value="SIROHEME BIOSYNTHESIS PROTEIN MET8"/>
    <property type="match status" value="1"/>
</dbReference>
<evidence type="ECO:0000256" key="3">
    <source>
        <dbReference type="ARBA" id="ARBA00023002"/>
    </source>
</evidence>
<evidence type="ECO:0000256" key="2">
    <source>
        <dbReference type="ARBA" id="ARBA00012400"/>
    </source>
</evidence>
<dbReference type="NCBIfam" id="TIGR01470">
    <property type="entry name" value="cysG_Nterm"/>
    <property type="match status" value="1"/>
</dbReference>
<dbReference type="Proteomes" id="UP000005258">
    <property type="component" value="Chromosome"/>
</dbReference>
<dbReference type="PANTHER" id="PTHR35330:SF1">
    <property type="entry name" value="SIROHEME BIOSYNTHESIS PROTEIN MET8"/>
    <property type="match status" value="1"/>
</dbReference>
<evidence type="ECO:0000256" key="5">
    <source>
        <dbReference type="ARBA" id="ARBA00023244"/>
    </source>
</evidence>
<sequence>MTALLPVSLDLRRLPVAVAGHGEKALTRLAMIIEAGAIHPRVYAPDAPADFIARAEALGGVVVDRLPSDAELDDLRVLFVADLDVETARPLHDRAEAYKVLVNVEDVVPLCALQVPSVLRRGDLAIAISTAGASPSLAIAMKRELARLIGPEWAERTAAIRRLRMALRGAGTPPAAVKSATDEMIRRERWLPLGGAAPRSDETDTAATTPTDHPRRVKA</sequence>
<protein>
    <recommendedName>
        <fullName evidence="2">precorrin-2 dehydrogenase</fullName>
        <ecNumber evidence="2">1.3.1.76</ecNumber>
    </recommendedName>
</protein>
<dbReference type="InterPro" id="IPR006367">
    <property type="entry name" value="Sirohaem_synthase_N"/>
</dbReference>
<dbReference type="InterPro" id="IPR028281">
    <property type="entry name" value="Sirohaem_synthase_central"/>
</dbReference>
<dbReference type="Gene3D" id="3.40.50.720">
    <property type="entry name" value="NAD(P)-binding Rossmann-like Domain"/>
    <property type="match status" value="1"/>
</dbReference>
<dbReference type="Pfam" id="PF13241">
    <property type="entry name" value="NAD_binding_7"/>
    <property type="match status" value="1"/>
</dbReference>
<dbReference type="Pfam" id="PF14824">
    <property type="entry name" value="Sirohm_synth_M"/>
    <property type="match status" value="1"/>
</dbReference>
<dbReference type="InterPro" id="IPR036291">
    <property type="entry name" value="NAD(P)-bd_dom_sf"/>
</dbReference>
<evidence type="ECO:0000256" key="1">
    <source>
        <dbReference type="ARBA" id="ARBA00005010"/>
    </source>
</evidence>